<dbReference type="Proteomes" id="UP000317940">
    <property type="component" value="Unassembled WGS sequence"/>
</dbReference>
<gene>
    <name evidence="5" type="ORF">FHX73_113105</name>
</gene>
<reference evidence="5 6" key="1">
    <citation type="submission" date="2019-06" db="EMBL/GenBank/DDBJ databases">
        <title>Sequencing the genomes of 1000 actinobacteria strains.</title>
        <authorList>
            <person name="Klenk H.-P."/>
        </authorList>
    </citation>
    <scope>NUCLEOTIDE SEQUENCE [LARGE SCALE GENOMIC DNA]</scope>
    <source>
        <strain evidence="5 6">DSM 44826</strain>
    </source>
</reference>
<evidence type="ECO:0000256" key="3">
    <source>
        <dbReference type="RuleBase" id="RU003694"/>
    </source>
</evidence>
<dbReference type="InterPro" id="IPR020841">
    <property type="entry name" value="PKS_Beta-ketoAc_synthase_dom"/>
</dbReference>
<dbReference type="InterPro" id="IPR016039">
    <property type="entry name" value="Thiolase-like"/>
</dbReference>
<keyword evidence="6" id="KW-1185">Reference proteome</keyword>
<name>A0A561UIR6_9ACTN</name>
<dbReference type="PANTHER" id="PTHR11712">
    <property type="entry name" value="POLYKETIDE SYNTHASE-RELATED"/>
    <property type="match status" value="1"/>
</dbReference>
<feature type="domain" description="Ketosynthase family 3 (KS3)" evidence="4">
    <location>
        <begin position="10"/>
        <end position="382"/>
    </location>
</feature>
<dbReference type="PANTHER" id="PTHR11712:SF336">
    <property type="entry name" value="3-OXOACYL-[ACYL-CARRIER-PROTEIN] SYNTHASE, MITOCHONDRIAL"/>
    <property type="match status" value="1"/>
</dbReference>
<evidence type="ECO:0000256" key="1">
    <source>
        <dbReference type="ARBA" id="ARBA00008467"/>
    </source>
</evidence>
<dbReference type="EMBL" id="VIWT01000001">
    <property type="protein sequence ID" value="TWF99262.1"/>
    <property type="molecule type" value="Genomic_DNA"/>
</dbReference>
<dbReference type="Gene3D" id="3.40.47.10">
    <property type="match status" value="1"/>
</dbReference>
<dbReference type="AlphaFoldDB" id="A0A561UIR6"/>
<dbReference type="SMART" id="SM00825">
    <property type="entry name" value="PKS_KS"/>
    <property type="match status" value="1"/>
</dbReference>
<evidence type="ECO:0000313" key="5">
    <source>
        <dbReference type="EMBL" id="TWF99262.1"/>
    </source>
</evidence>
<dbReference type="RefSeq" id="WP_145905558.1">
    <property type="nucleotide sequence ID" value="NZ_BAAAMZ010000015.1"/>
</dbReference>
<evidence type="ECO:0000259" key="4">
    <source>
        <dbReference type="PROSITE" id="PS52004"/>
    </source>
</evidence>
<dbReference type="Pfam" id="PF02801">
    <property type="entry name" value="Ketoacyl-synt_C"/>
    <property type="match status" value="1"/>
</dbReference>
<comment type="caution">
    <text evidence="5">The sequence shown here is derived from an EMBL/GenBank/DDBJ whole genome shotgun (WGS) entry which is preliminary data.</text>
</comment>
<dbReference type="OrthoDB" id="2523650at2"/>
<comment type="similarity">
    <text evidence="1 3">Belongs to the thiolase-like superfamily. Beta-ketoacyl-ACP synthases family.</text>
</comment>
<protein>
    <submittedName>
        <fullName evidence="5">3-oxoacyl-(Acyl-carrier-protein) synthase</fullName>
    </submittedName>
</protein>
<dbReference type="Pfam" id="PF00109">
    <property type="entry name" value="ketoacyl-synt"/>
    <property type="match status" value="1"/>
</dbReference>
<dbReference type="GO" id="GO:0005829">
    <property type="term" value="C:cytosol"/>
    <property type="evidence" value="ECO:0007669"/>
    <property type="project" value="TreeGrafter"/>
</dbReference>
<dbReference type="GO" id="GO:0004315">
    <property type="term" value="F:3-oxoacyl-[acyl-carrier-protein] synthase activity"/>
    <property type="evidence" value="ECO:0007669"/>
    <property type="project" value="TreeGrafter"/>
</dbReference>
<organism evidence="5 6">
    <name type="scientific">Kitasatospora viridis</name>
    <dbReference type="NCBI Taxonomy" id="281105"/>
    <lineage>
        <taxon>Bacteria</taxon>
        <taxon>Bacillati</taxon>
        <taxon>Actinomycetota</taxon>
        <taxon>Actinomycetes</taxon>
        <taxon>Kitasatosporales</taxon>
        <taxon>Streptomycetaceae</taxon>
        <taxon>Kitasatospora</taxon>
    </lineage>
</organism>
<evidence type="ECO:0000256" key="2">
    <source>
        <dbReference type="ARBA" id="ARBA00022679"/>
    </source>
</evidence>
<dbReference type="PROSITE" id="PS52004">
    <property type="entry name" value="KS3_2"/>
    <property type="match status" value="1"/>
</dbReference>
<accession>A0A561UIR6</accession>
<dbReference type="InterPro" id="IPR014031">
    <property type="entry name" value="Ketoacyl_synth_C"/>
</dbReference>
<dbReference type="InterPro" id="IPR014030">
    <property type="entry name" value="Ketoacyl_synth_N"/>
</dbReference>
<dbReference type="GO" id="GO:0006633">
    <property type="term" value="P:fatty acid biosynthetic process"/>
    <property type="evidence" value="ECO:0007669"/>
    <property type="project" value="TreeGrafter"/>
</dbReference>
<sequence length="382" mass="38726">MPELLAAPAARPVVVTAIDAVTACGRGTAALAEAVFTGADSFSEVDRFDVSARRTTRAAQLPGTPDLAAELRAVVRGAITAAGLTDEQLVDTPLMFAGTPDRAAARPGGAERPELRAGALAAALAADTGLNGVLRTYTTACVAASTAVADAAALISTGRLDRVVVAAGYFLEADRFTLFDSARALAADGRLRPFSTGRQGMVLGDAAVAVVLEAEPAATGRGREPLARLAGWGRAGDAYHVSQPHPEGLGLARAVGAALRRAALAAEELDYVNAHGTGTTASDTAESAGLHRALGAQVAARVPVSSSKSVHGHCLEASGLVELAVSVLALNEGRLPVNGGDYLPDPDCPLTVVDRPLSAPLRHVLSVNSAFGGANTALVVSR</sequence>
<proteinExistence type="inferred from homology"/>
<keyword evidence="2 3" id="KW-0808">Transferase</keyword>
<dbReference type="InterPro" id="IPR000794">
    <property type="entry name" value="Beta-ketoacyl_synthase"/>
</dbReference>
<evidence type="ECO:0000313" key="6">
    <source>
        <dbReference type="Proteomes" id="UP000317940"/>
    </source>
</evidence>
<dbReference type="SUPFAM" id="SSF53901">
    <property type="entry name" value="Thiolase-like"/>
    <property type="match status" value="2"/>
</dbReference>